<dbReference type="Gene3D" id="3.40.50.300">
    <property type="entry name" value="P-loop containing nucleotide triphosphate hydrolases"/>
    <property type="match status" value="1"/>
</dbReference>
<proteinExistence type="predicted"/>
<organism evidence="3 4">
    <name type="scientific">Georhizobium profundi</name>
    <dbReference type="NCBI Taxonomy" id="2341112"/>
    <lineage>
        <taxon>Bacteria</taxon>
        <taxon>Pseudomonadati</taxon>
        <taxon>Pseudomonadota</taxon>
        <taxon>Alphaproteobacteria</taxon>
        <taxon>Hyphomicrobiales</taxon>
        <taxon>Rhizobiaceae</taxon>
        <taxon>Georhizobium</taxon>
    </lineage>
</organism>
<dbReference type="GO" id="GO:0005829">
    <property type="term" value="C:cytosol"/>
    <property type="evidence" value="ECO:0007669"/>
    <property type="project" value="TreeGrafter"/>
</dbReference>
<dbReference type="PANTHER" id="PTHR43384:SF6">
    <property type="entry name" value="SEPTUM SITE-DETERMINING PROTEIN MIND HOMOLOG, CHLOROPLASTIC"/>
    <property type="match status" value="1"/>
</dbReference>
<accession>A0A3Q8XKV9</accession>
<dbReference type="Gene3D" id="3.40.50.2300">
    <property type="match status" value="1"/>
</dbReference>
<dbReference type="GO" id="GO:0009898">
    <property type="term" value="C:cytoplasmic side of plasma membrane"/>
    <property type="evidence" value="ECO:0007669"/>
    <property type="project" value="TreeGrafter"/>
</dbReference>
<evidence type="ECO:0000256" key="1">
    <source>
        <dbReference type="ARBA" id="ARBA00022741"/>
    </source>
</evidence>
<sequence length="428" mass="46507">MNDSGIEGRGEMSESDIARGQIDKLRPLPRISIQAFFETEGLLRTIERCGEDRRMAKVNLRVNKGGLPAAINMFASHPTPNLIILESDGDRATLLGELEQLAEVCDASTKVVIVGHQNDVGLYRELIRNGISEYIVAPVSLADLIGVITAIFVDPEAEPLGRTIAFVGAKGGVGSSTMAHNCAFAISNLFSEEVILADLDMPFGTANINFDQDPPQGMSEAVYSPERLDDVFLDRLLAKCSERLSMLAAPSMLDRTYDFDPSAFMPMVEVVQRSAPVAVLDVPHIWTDWARNLLSSVDQVVITAVPDLANLRNTKNMLDVLKKMRPNDQLPHLVLNQVGLPKRPEITPADFCDPLGIEPIAILPFEAALFGSAANSGRMISEIDAKSATAETISQIAHVVTGRAEAKKRKKSGLPDLMSLLGRKKAAR</sequence>
<keyword evidence="4" id="KW-1185">Reference proteome</keyword>
<dbReference type="SUPFAM" id="SSF52172">
    <property type="entry name" value="CheY-like"/>
    <property type="match status" value="1"/>
</dbReference>
<evidence type="ECO:0000256" key="2">
    <source>
        <dbReference type="ARBA" id="ARBA00022840"/>
    </source>
</evidence>
<evidence type="ECO:0000313" key="4">
    <source>
        <dbReference type="Proteomes" id="UP000268192"/>
    </source>
</evidence>
<name>A0A3Q8XKV9_9HYPH</name>
<dbReference type="InterPro" id="IPR050625">
    <property type="entry name" value="ParA/MinD_ATPase"/>
</dbReference>
<dbReference type="Proteomes" id="UP000268192">
    <property type="component" value="Chromosome"/>
</dbReference>
<dbReference type="SUPFAM" id="SSF52540">
    <property type="entry name" value="P-loop containing nucleoside triphosphate hydrolases"/>
    <property type="match status" value="1"/>
</dbReference>
<dbReference type="GO" id="GO:0051782">
    <property type="term" value="P:negative regulation of cell division"/>
    <property type="evidence" value="ECO:0007669"/>
    <property type="project" value="TreeGrafter"/>
</dbReference>
<dbReference type="OrthoDB" id="9783172at2"/>
<dbReference type="InterPro" id="IPR011006">
    <property type="entry name" value="CheY-like_superfamily"/>
</dbReference>
<dbReference type="InterPro" id="IPR027417">
    <property type="entry name" value="P-loop_NTPase"/>
</dbReference>
<dbReference type="PANTHER" id="PTHR43384">
    <property type="entry name" value="SEPTUM SITE-DETERMINING PROTEIN MIND HOMOLOG, CHLOROPLASTIC-RELATED"/>
    <property type="match status" value="1"/>
</dbReference>
<keyword evidence="2" id="KW-0067">ATP-binding</keyword>
<dbReference type="AlphaFoldDB" id="A0A3Q8XKV9"/>
<dbReference type="EMBL" id="CP032509">
    <property type="protein sequence ID" value="AZN69944.1"/>
    <property type="molecule type" value="Genomic_DNA"/>
</dbReference>
<gene>
    <name evidence="3" type="ORF">D5400_00485</name>
</gene>
<dbReference type="GO" id="GO:0016887">
    <property type="term" value="F:ATP hydrolysis activity"/>
    <property type="evidence" value="ECO:0007669"/>
    <property type="project" value="TreeGrafter"/>
</dbReference>
<keyword evidence="1" id="KW-0547">Nucleotide-binding</keyword>
<protein>
    <submittedName>
        <fullName evidence="3">CtpF protein</fullName>
    </submittedName>
</protein>
<reference evidence="3 4" key="1">
    <citation type="submission" date="2018-09" db="EMBL/GenBank/DDBJ databases">
        <title>Marinorhizobium profundi gen. nov., sp. nov., isolated from a deep-sea sediment sample from the New Britain Trench and proposal of Marinorhizobiaceae fam. nov. in the order Rhizobiales of the class Alphaproteobacteria.</title>
        <authorList>
            <person name="Cao J."/>
        </authorList>
    </citation>
    <scope>NUCLEOTIDE SEQUENCE [LARGE SCALE GENOMIC DNA]</scope>
    <source>
        <strain evidence="3 4">WS11</strain>
    </source>
</reference>
<dbReference type="GO" id="GO:0005524">
    <property type="term" value="F:ATP binding"/>
    <property type="evidence" value="ECO:0007669"/>
    <property type="project" value="UniProtKB-KW"/>
</dbReference>
<evidence type="ECO:0000313" key="3">
    <source>
        <dbReference type="EMBL" id="AZN69944.1"/>
    </source>
</evidence>
<dbReference type="KEGG" id="abaw:D5400_00485"/>